<proteinExistence type="predicted"/>
<keyword evidence="2" id="KW-0472">Membrane</keyword>
<reference evidence="3 4" key="2">
    <citation type="submission" date="2019-08" db="EMBL/GenBank/DDBJ databases">
        <authorList>
            <person name="Henke P."/>
        </authorList>
    </citation>
    <scope>NUCLEOTIDE SEQUENCE [LARGE SCALE GENOMIC DNA]</scope>
    <source>
        <strain evidence="3">Phe10_nw2017</strain>
    </source>
</reference>
<feature type="compositionally biased region" description="Low complexity" evidence="1">
    <location>
        <begin position="1"/>
        <end position="10"/>
    </location>
</feature>
<sequence length="77" mass="8306">MTTAPAAARSRPARLRVNSPPPTFRGGSVDSSDARFTRIAMLETMIEVQRIRTRKRLAAGLLLIGIGAAAVVFALVW</sequence>
<protein>
    <submittedName>
        <fullName evidence="3">Uncharacterized protein</fullName>
    </submittedName>
</protein>
<reference evidence="3 4" key="1">
    <citation type="submission" date="2019-08" db="EMBL/GenBank/DDBJ databases">
        <title>100 year-old enigma solved: identification of Planctomyces bekefii, the type genus and species of the phylum Planctomycetes.</title>
        <authorList>
            <person name="Svetlana D.N."/>
            <person name="Overmann J."/>
        </authorList>
    </citation>
    <scope>NUCLEOTIDE SEQUENCE [LARGE SCALE GENOMIC DNA]</scope>
    <source>
        <strain evidence="3">Phe10_nw2017</strain>
    </source>
</reference>
<evidence type="ECO:0000313" key="4">
    <source>
        <dbReference type="Proteomes" id="UP000321083"/>
    </source>
</evidence>
<evidence type="ECO:0000313" key="3">
    <source>
        <dbReference type="EMBL" id="TWW12211.1"/>
    </source>
</evidence>
<gene>
    <name evidence="3" type="ORF">E3A20_02870</name>
</gene>
<evidence type="ECO:0000256" key="1">
    <source>
        <dbReference type="SAM" id="MobiDB-lite"/>
    </source>
</evidence>
<name>A0A5C6MGY6_9PLAN</name>
<feature type="region of interest" description="Disordered" evidence="1">
    <location>
        <begin position="1"/>
        <end position="30"/>
    </location>
</feature>
<dbReference type="Proteomes" id="UP000321083">
    <property type="component" value="Unassembled WGS sequence"/>
</dbReference>
<dbReference type="EMBL" id="SRHE01000029">
    <property type="protein sequence ID" value="TWW12211.1"/>
    <property type="molecule type" value="Genomic_DNA"/>
</dbReference>
<evidence type="ECO:0000256" key="2">
    <source>
        <dbReference type="SAM" id="Phobius"/>
    </source>
</evidence>
<keyword evidence="4" id="KW-1185">Reference proteome</keyword>
<accession>A0A5C6MGY6</accession>
<dbReference type="AlphaFoldDB" id="A0A5C6MGY6"/>
<comment type="caution">
    <text evidence="3">The sequence shown here is derived from an EMBL/GenBank/DDBJ whole genome shotgun (WGS) entry which is preliminary data.</text>
</comment>
<keyword evidence="2" id="KW-1133">Transmembrane helix</keyword>
<organism evidence="3 4">
    <name type="scientific">Planctomyces bekefii</name>
    <dbReference type="NCBI Taxonomy" id="1653850"/>
    <lineage>
        <taxon>Bacteria</taxon>
        <taxon>Pseudomonadati</taxon>
        <taxon>Planctomycetota</taxon>
        <taxon>Planctomycetia</taxon>
        <taxon>Planctomycetales</taxon>
        <taxon>Planctomycetaceae</taxon>
        <taxon>Planctomyces</taxon>
    </lineage>
</organism>
<keyword evidence="2" id="KW-0812">Transmembrane</keyword>
<feature type="transmembrane region" description="Helical" evidence="2">
    <location>
        <begin position="57"/>
        <end position="76"/>
    </location>
</feature>